<dbReference type="Pfam" id="PF14534">
    <property type="entry name" value="DUF4440"/>
    <property type="match status" value="1"/>
</dbReference>
<dbReference type="STRING" id="501010.NOSIN_08755"/>
<feature type="region of interest" description="Disordered" evidence="1">
    <location>
        <begin position="66"/>
        <end position="85"/>
    </location>
</feature>
<feature type="domain" description="DUF4440" evidence="2">
    <location>
        <begin position="24"/>
        <end position="131"/>
    </location>
</feature>
<dbReference type="InterPro" id="IPR027843">
    <property type="entry name" value="DUF4440"/>
</dbReference>
<dbReference type="SUPFAM" id="SSF54427">
    <property type="entry name" value="NTF2-like"/>
    <property type="match status" value="1"/>
</dbReference>
<evidence type="ECO:0000256" key="1">
    <source>
        <dbReference type="SAM" id="MobiDB-lite"/>
    </source>
</evidence>
<name>A0A1V3C071_9ACTN</name>
<evidence type="ECO:0000259" key="2">
    <source>
        <dbReference type="Pfam" id="PF14534"/>
    </source>
</evidence>
<accession>A0A1V3C071</accession>
<protein>
    <submittedName>
        <fullName evidence="3">DUF4440 domain-containing protein</fullName>
    </submittedName>
</protein>
<dbReference type="InterPro" id="IPR032710">
    <property type="entry name" value="NTF2-like_dom_sf"/>
</dbReference>
<evidence type="ECO:0000313" key="4">
    <source>
        <dbReference type="Proteomes" id="UP000189004"/>
    </source>
</evidence>
<proteinExistence type="predicted"/>
<dbReference type="EMBL" id="MCOK01000001">
    <property type="protein sequence ID" value="OOC53879.1"/>
    <property type="molecule type" value="Genomic_DNA"/>
</dbReference>
<dbReference type="OrthoDB" id="7845843at2"/>
<dbReference type="Proteomes" id="UP000189004">
    <property type="component" value="Unassembled WGS sequence"/>
</dbReference>
<keyword evidence="4" id="KW-1185">Reference proteome</keyword>
<dbReference type="AlphaFoldDB" id="A0A1V3C071"/>
<feature type="compositionally biased region" description="Low complexity" evidence="1">
    <location>
        <begin position="66"/>
        <end position="79"/>
    </location>
</feature>
<dbReference type="RefSeq" id="WP_077690270.1">
    <property type="nucleotide sequence ID" value="NZ_MCOK01000001.1"/>
</dbReference>
<evidence type="ECO:0000313" key="3">
    <source>
        <dbReference type="EMBL" id="OOC53879.1"/>
    </source>
</evidence>
<gene>
    <name evidence="3" type="ORF">NOSIN_08755</name>
</gene>
<sequence>MCGSGDGAGEAVQRVIEGELMLLEPRVRASRRLAAELLDAEFTEVGKSGRHWDRTSMLAELATMDASSGAAGPEAEAGKTGPGRGRVRVSDMVGRLLAPDLVHLTYATEVDGTRARRSSLWRRGADGTWRIYYHQGTPVP</sequence>
<comment type="caution">
    <text evidence="3">The sequence shown here is derived from an EMBL/GenBank/DDBJ whole genome shotgun (WGS) entry which is preliminary data.</text>
</comment>
<reference evidence="4" key="1">
    <citation type="submission" date="2016-08" db="EMBL/GenBank/DDBJ databases">
        <authorList>
            <person name="Tokovenko B."/>
            <person name="Kalinowski J."/>
        </authorList>
    </citation>
    <scope>NUCLEOTIDE SEQUENCE [LARGE SCALE GENOMIC DNA]</scope>
    <source>
        <strain evidence="4">UTMC102</strain>
    </source>
</reference>
<organism evidence="3 4">
    <name type="scientific">Nocardiopsis sinuspersici</name>
    <dbReference type="NCBI Taxonomy" id="501010"/>
    <lineage>
        <taxon>Bacteria</taxon>
        <taxon>Bacillati</taxon>
        <taxon>Actinomycetota</taxon>
        <taxon>Actinomycetes</taxon>
        <taxon>Streptosporangiales</taxon>
        <taxon>Nocardiopsidaceae</taxon>
        <taxon>Nocardiopsis</taxon>
    </lineage>
</organism>